<organism evidence="1 2">
    <name type="scientific">Maccoyibacter intestinihominis</name>
    <dbReference type="NCBI Taxonomy" id="3133499"/>
    <lineage>
        <taxon>Bacteria</taxon>
        <taxon>Bacillati</taxon>
        <taxon>Bacillota</taxon>
        <taxon>Clostridia</taxon>
        <taxon>Lachnospirales</taxon>
        <taxon>Lachnospiraceae</taxon>
        <taxon>Maccoyibacter</taxon>
    </lineage>
</organism>
<gene>
    <name evidence="1" type="ORF">WMO43_10530</name>
</gene>
<name>A0ABV1HGB9_9FIRM</name>
<dbReference type="SUPFAM" id="SSF140453">
    <property type="entry name" value="EsxAB dimer-like"/>
    <property type="match status" value="1"/>
</dbReference>
<keyword evidence="2" id="KW-1185">Reference proteome</keyword>
<dbReference type="InterPro" id="IPR036689">
    <property type="entry name" value="ESAT-6-like_sf"/>
</dbReference>
<reference evidence="1 2" key="1">
    <citation type="submission" date="2024-03" db="EMBL/GenBank/DDBJ databases">
        <title>Human intestinal bacterial collection.</title>
        <authorList>
            <person name="Pauvert C."/>
            <person name="Hitch T.C.A."/>
            <person name="Clavel T."/>
        </authorList>
    </citation>
    <scope>NUCLEOTIDE SEQUENCE [LARGE SCALE GENOMIC DNA]</scope>
    <source>
        <strain evidence="1 2">CLA-AA-H185</strain>
    </source>
</reference>
<evidence type="ECO:0000313" key="2">
    <source>
        <dbReference type="Proteomes" id="UP001454489"/>
    </source>
</evidence>
<dbReference type="Gene3D" id="1.10.287.1060">
    <property type="entry name" value="ESAT-6-like"/>
    <property type="match status" value="1"/>
</dbReference>
<comment type="caution">
    <text evidence="1">The sequence shown here is derived from an EMBL/GenBank/DDBJ whole genome shotgun (WGS) entry which is preliminary data.</text>
</comment>
<accession>A0ABV1HGB9</accession>
<dbReference type="EMBL" id="JBBMEX010000010">
    <property type="protein sequence ID" value="MEQ2558296.1"/>
    <property type="molecule type" value="Genomic_DNA"/>
</dbReference>
<dbReference type="Pfam" id="PF06013">
    <property type="entry name" value="WXG100"/>
    <property type="match status" value="1"/>
</dbReference>
<protein>
    <submittedName>
        <fullName evidence="1">WXG100 family type VII secretion target</fullName>
    </submittedName>
</protein>
<dbReference type="RefSeq" id="WP_353531136.1">
    <property type="nucleotide sequence ID" value="NZ_JBBMEX010000010.1"/>
</dbReference>
<proteinExistence type="predicted"/>
<evidence type="ECO:0000313" key="1">
    <source>
        <dbReference type="EMBL" id="MEQ2558296.1"/>
    </source>
</evidence>
<dbReference type="Proteomes" id="UP001454489">
    <property type="component" value="Unassembled WGS sequence"/>
</dbReference>
<dbReference type="InterPro" id="IPR010310">
    <property type="entry name" value="T7SS_ESAT-6-like"/>
</dbReference>
<sequence>METQFDYSRVISQANAISECEVQLSNQIKSLTQIEEECRNIWQGIAANAFVGKMHELYDIMNKTVVQMADLTSTMRAHAQKIHQKNE</sequence>